<comment type="caution">
    <text evidence="9">The sequence shown here is derived from an EMBL/GenBank/DDBJ whole genome shotgun (WGS) entry which is preliminary data.</text>
</comment>
<dbReference type="InterPro" id="IPR009057">
    <property type="entry name" value="Homeodomain-like_sf"/>
</dbReference>
<feature type="DNA-binding region" description="Homeobox" evidence="5">
    <location>
        <begin position="277"/>
        <end position="336"/>
    </location>
</feature>
<evidence type="ECO:0000256" key="5">
    <source>
        <dbReference type="PROSITE-ProRule" id="PRU00108"/>
    </source>
</evidence>
<dbReference type="PANTHER" id="PTHR24329:SF543">
    <property type="entry name" value="FI01017P-RELATED"/>
    <property type="match status" value="1"/>
</dbReference>
<dbReference type="SUPFAM" id="SSF46689">
    <property type="entry name" value="Homeodomain-like"/>
    <property type="match status" value="1"/>
</dbReference>
<keyword evidence="2 5" id="KW-0238">DNA-binding</keyword>
<evidence type="ECO:0000256" key="3">
    <source>
        <dbReference type="ARBA" id="ARBA00023155"/>
    </source>
</evidence>
<evidence type="ECO:0000256" key="4">
    <source>
        <dbReference type="ARBA" id="ARBA00023242"/>
    </source>
</evidence>
<feature type="compositionally biased region" description="Basic residues" evidence="7">
    <location>
        <begin position="336"/>
        <end position="350"/>
    </location>
</feature>
<dbReference type="InterPro" id="IPR017970">
    <property type="entry name" value="Homeobox_CS"/>
</dbReference>
<dbReference type="CDD" id="cd00086">
    <property type="entry name" value="homeodomain"/>
    <property type="match status" value="1"/>
</dbReference>
<sequence length="668" mass="74177">MTKREGDWEGGSVLCIRDTRTKLAEKEKKGPKLKAPHWKIIIPYLGVEWGGKADMRYGVNQIRPCQPYCPFRCHNVRECLWSDVSSRRSTRLSQTARTVSVNSQCHEFTMNNNSSTTNPNNVVADPDDSGSSSSSSPLRHFRLNCLPPSCYSIHDILHYNPASPDDPSVSIQSQFDSLDCPPSSQPPPPPYNNNNGLLLMDHHAASSSTHLANSLPADGGNGVDEEALRSPETQNHDSGDDDSPSTSSTTRSQQGLLGVTQHQQQTSGGHGPMKRKQRRYRTTFTNFQLEELEHAFHKTHYPDVFFREELAVKIDLTEARVQVWFQNRRAKFRKHERITHHQHHQHHPQQHHLVQQAQQQTHQGHENPFERDAGSITADVGGLLMQQQQQPEASSSSSCPMISKDCEQQQQQLFSQYLHHHHQQQNIVSHETSYIYHPEPLLPTSTNEASGEPAQQQQIYANRNFGFVTSAVNTSGSVTPSPFLAHLSASPSPDWPHYVTTTATTTTSTASSPVYHHPAPATQHPTYREDHENQEEDGGVTIGANSDDYHFFVSHGALDLASSFINQTANNSGNNANAKESDPSLASQLRRLGASQSEAADDDGDIGDEIHLANMAFMNASKTGLHHLHHHLHQPKTSKTANDFTPHSDDYATADGGDDDVVLSLNDA</sequence>
<feature type="compositionally biased region" description="Basic and acidic residues" evidence="7">
    <location>
        <begin position="363"/>
        <end position="373"/>
    </location>
</feature>
<dbReference type="Pfam" id="PF00046">
    <property type="entry name" value="Homeodomain"/>
    <property type="match status" value="1"/>
</dbReference>
<evidence type="ECO:0000313" key="10">
    <source>
        <dbReference type="Proteomes" id="UP001234178"/>
    </source>
</evidence>
<evidence type="ECO:0000313" key="9">
    <source>
        <dbReference type="EMBL" id="KAK4012641.1"/>
    </source>
</evidence>
<feature type="region of interest" description="Disordered" evidence="7">
    <location>
        <begin position="504"/>
        <end position="542"/>
    </location>
</feature>
<dbReference type="PANTHER" id="PTHR24329">
    <property type="entry name" value="HOMEOBOX PROTEIN ARISTALESS"/>
    <property type="match status" value="1"/>
</dbReference>
<dbReference type="Proteomes" id="UP001234178">
    <property type="component" value="Unassembled WGS sequence"/>
</dbReference>
<proteinExistence type="predicted"/>
<dbReference type="SMART" id="SM00389">
    <property type="entry name" value="HOX"/>
    <property type="match status" value="1"/>
</dbReference>
<organism evidence="9 10">
    <name type="scientific">Daphnia magna</name>
    <dbReference type="NCBI Taxonomy" id="35525"/>
    <lineage>
        <taxon>Eukaryota</taxon>
        <taxon>Metazoa</taxon>
        <taxon>Ecdysozoa</taxon>
        <taxon>Arthropoda</taxon>
        <taxon>Crustacea</taxon>
        <taxon>Branchiopoda</taxon>
        <taxon>Diplostraca</taxon>
        <taxon>Cladocera</taxon>
        <taxon>Anomopoda</taxon>
        <taxon>Daphniidae</taxon>
        <taxon>Daphnia</taxon>
    </lineage>
</organism>
<keyword evidence="10" id="KW-1185">Reference proteome</keyword>
<accession>A0ABQ9ZIA0</accession>
<feature type="region of interest" description="Disordered" evidence="7">
    <location>
        <begin position="336"/>
        <end position="373"/>
    </location>
</feature>
<reference evidence="9 10" key="1">
    <citation type="journal article" date="2023" name="Nucleic Acids Res.">
        <title>The hologenome of Daphnia magna reveals possible DNA methylation and microbiome-mediated evolution of the host genome.</title>
        <authorList>
            <person name="Chaturvedi A."/>
            <person name="Li X."/>
            <person name="Dhandapani V."/>
            <person name="Marshall H."/>
            <person name="Kissane S."/>
            <person name="Cuenca-Cambronero M."/>
            <person name="Asole G."/>
            <person name="Calvet F."/>
            <person name="Ruiz-Romero M."/>
            <person name="Marangio P."/>
            <person name="Guigo R."/>
            <person name="Rago D."/>
            <person name="Mirbahai L."/>
            <person name="Eastwood N."/>
            <person name="Colbourne J.K."/>
            <person name="Zhou J."/>
            <person name="Mallon E."/>
            <person name="Orsini L."/>
        </authorList>
    </citation>
    <scope>NUCLEOTIDE SEQUENCE [LARGE SCALE GENOMIC DNA]</scope>
    <source>
        <strain evidence="9">LRV0_1</strain>
    </source>
</reference>
<keyword evidence="4 5" id="KW-0539">Nucleus</keyword>
<evidence type="ECO:0000256" key="7">
    <source>
        <dbReference type="SAM" id="MobiDB-lite"/>
    </source>
</evidence>
<dbReference type="InterPro" id="IPR050649">
    <property type="entry name" value="Paired_Homeobox_TFs"/>
</dbReference>
<evidence type="ECO:0000256" key="6">
    <source>
        <dbReference type="RuleBase" id="RU000682"/>
    </source>
</evidence>
<feature type="region of interest" description="Disordered" evidence="7">
    <location>
        <begin position="163"/>
        <end position="278"/>
    </location>
</feature>
<evidence type="ECO:0000256" key="2">
    <source>
        <dbReference type="ARBA" id="ARBA00023125"/>
    </source>
</evidence>
<evidence type="ECO:0000259" key="8">
    <source>
        <dbReference type="PROSITE" id="PS50071"/>
    </source>
</evidence>
<feature type="domain" description="Homeobox" evidence="8">
    <location>
        <begin position="275"/>
        <end position="335"/>
    </location>
</feature>
<dbReference type="PROSITE" id="PS50071">
    <property type="entry name" value="HOMEOBOX_2"/>
    <property type="match status" value="1"/>
</dbReference>
<dbReference type="InterPro" id="IPR001356">
    <property type="entry name" value="HD"/>
</dbReference>
<feature type="compositionally biased region" description="Low complexity" evidence="7">
    <location>
        <begin position="111"/>
        <end position="121"/>
    </location>
</feature>
<gene>
    <name evidence="9" type="ORF">OUZ56_024879</name>
</gene>
<feature type="compositionally biased region" description="Low complexity" evidence="7">
    <location>
        <begin position="244"/>
        <end position="267"/>
    </location>
</feature>
<protein>
    <recommendedName>
        <fullName evidence="8">Homeobox domain-containing protein</fullName>
    </recommendedName>
</protein>
<feature type="compositionally biased region" description="Low complexity" evidence="7">
    <location>
        <begin position="351"/>
        <end position="362"/>
    </location>
</feature>
<dbReference type="PROSITE" id="PS00027">
    <property type="entry name" value="HOMEOBOX_1"/>
    <property type="match status" value="1"/>
</dbReference>
<feature type="region of interest" description="Disordered" evidence="7">
    <location>
        <begin position="628"/>
        <end position="659"/>
    </location>
</feature>
<evidence type="ECO:0000256" key="1">
    <source>
        <dbReference type="ARBA" id="ARBA00004123"/>
    </source>
</evidence>
<keyword evidence="3 5" id="KW-0371">Homeobox</keyword>
<feature type="compositionally biased region" description="Basic and acidic residues" evidence="7">
    <location>
        <begin position="226"/>
        <end position="238"/>
    </location>
</feature>
<feature type="region of interest" description="Disordered" evidence="7">
    <location>
        <begin position="108"/>
        <end position="137"/>
    </location>
</feature>
<name>A0ABQ9ZIA0_9CRUS</name>
<dbReference type="EMBL" id="JAOYFB010000004">
    <property type="protein sequence ID" value="KAK4012641.1"/>
    <property type="molecule type" value="Genomic_DNA"/>
</dbReference>
<comment type="subcellular location">
    <subcellularLocation>
        <location evidence="1 5 6">Nucleus</location>
    </subcellularLocation>
</comment>
<dbReference type="Gene3D" id="1.10.10.60">
    <property type="entry name" value="Homeodomain-like"/>
    <property type="match status" value="1"/>
</dbReference>